<dbReference type="Gene3D" id="3.30.450.20">
    <property type="entry name" value="PAS domain"/>
    <property type="match status" value="2"/>
</dbReference>
<feature type="domain" description="Histidine kinase" evidence="6">
    <location>
        <begin position="559"/>
        <end position="657"/>
    </location>
</feature>
<dbReference type="PROSITE" id="PS50109">
    <property type="entry name" value="HIS_KIN"/>
    <property type="match status" value="1"/>
</dbReference>
<dbReference type="EC" id="2.7.13.3" evidence="2"/>
<reference evidence="9 10" key="1">
    <citation type="submission" date="2019-09" db="EMBL/GenBank/DDBJ databases">
        <title>The complete genome of Methanoplanus sp. FWC-SCC4.</title>
        <authorList>
            <person name="Chen S.-C."/>
            <person name="Zhou Y.-Z."/>
            <person name="Lai M.-C."/>
        </authorList>
    </citation>
    <scope>NUCLEOTIDE SEQUENCE [LARGE SCALE GENOMIC DNA]</scope>
    <source>
        <strain evidence="9 10">FWC-SCC4</strain>
    </source>
</reference>
<protein>
    <recommendedName>
        <fullName evidence="2">histidine kinase</fullName>
        <ecNumber evidence="2">2.7.13.3</ecNumber>
    </recommendedName>
</protein>
<evidence type="ECO:0000259" key="6">
    <source>
        <dbReference type="PROSITE" id="PS50109"/>
    </source>
</evidence>
<evidence type="ECO:0000256" key="2">
    <source>
        <dbReference type="ARBA" id="ARBA00012438"/>
    </source>
</evidence>
<keyword evidence="3" id="KW-0597">Phosphoprotein</keyword>
<evidence type="ECO:0000256" key="1">
    <source>
        <dbReference type="ARBA" id="ARBA00000085"/>
    </source>
</evidence>
<dbReference type="InterPro" id="IPR052162">
    <property type="entry name" value="Sensor_kinase/Photoreceptor"/>
</dbReference>
<dbReference type="SUPFAM" id="SSF55874">
    <property type="entry name" value="ATPase domain of HSP90 chaperone/DNA topoisomerase II/histidine kinase"/>
    <property type="match status" value="1"/>
</dbReference>
<evidence type="ECO:0000259" key="8">
    <source>
        <dbReference type="PROSITE" id="PS50113"/>
    </source>
</evidence>
<dbReference type="InterPro" id="IPR003594">
    <property type="entry name" value="HATPase_dom"/>
</dbReference>
<keyword evidence="5" id="KW-0418">Kinase</keyword>
<feature type="domain" description="PAC" evidence="8">
    <location>
        <begin position="266"/>
        <end position="318"/>
    </location>
</feature>
<name>A0AA97FE94_9EURY</name>
<dbReference type="GO" id="GO:0000155">
    <property type="term" value="F:phosphorelay sensor kinase activity"/>
    <property type="evidence" value="ECO:0007669"/>
    <property type="project" value="InterPro"/>
</dbReference>
<evidence type="ECO:0000313" key="9">
    <source>
        <dbReference type="EMBL" id="WOF16668.1"/>
    </source>
</evidence>
<dbReference type="CDD" id="cd00130">
    <property type="entry name" value="PAS"/>
    <property type="match status" value="1"/>
</dbReference>
<dbReference type="NCBIfam" id="TIGR00229">
    <property type="entry name" value="sensory_box"/>
    <property type="match status" value="2"/>
</dbReference>
<dbReference type="InterPro" id="IPR036890">
    <property type="entry name" value="HATPase_C_sf"/>
</dbReference>
<evidence type="ECO:0000256" key="5">
    <source>
        <dbReference type="ARBA" id="ARBA00022777"/>
    </source>
</evidence>
<dbReference type="KEGG" id="mefw:F1737_08180"/>
<dbReference type="InterPro" id="IPR003661">
    <property type="entry name" value="HisK_dim/P_dom"/>
</dbReference>
<dbReference type="SMART" id="SM00387">
    <property type="entry name" value="HATPase_c"/>
    <property type="match status" value="1"/>
</dbReference>
<feature type="domain" description="PAS" evidence="7">
    <location>
        <begin position="319"/>
        <end position="369"/>
    </location>
</feature>
<comment type="catalytic activity">
    <reaction evidence="1">
        <text>ATP + protein L-histidine = ADP + protein N-phospho-L-histidine.</text>
        <dbReference type="EC" id="2.7.13.3"/>
    </reaction>
</comment>
<dbReference type="InterPro" id="IPR001610">
    <property type="entry name" value="PAC"/>
</dbReference>
<dbReference type="CDD" id="cd00082">
    <property type="entry name" value="HisKA"/>
    <property type="match status" value="1"/>
</dbReference>
<dbReference type="InterPro" id="IPR005467">
    <property type="entry name" value="His_kinase_dom"/>
</dbReference>
<evidence type="ECO:0000256" key="4">
    <source>
        <dbReference type="ARBA" id="ARBA00022679"/>
    </source>
</evidence>
<dbReference type="InterPro" id="IPR000014">
    <property type="entry name" value="PAS"/>
</dbReference>
<evidence type="ECO:0000256" key="3">
    <source>
        <dbReference type="ARBA" id="ARBA00022553"/>
    </source>
</evidence>
<accession>A0AA97FE94</accession>
<evidence type="ECO:0000259" key="7">
    <source>
        <dbReference type="PROSITE" id="PS50112"/>
    </source>
</evidence>
<dbReference type="EMBL" id="CP043875">
    <property type="protein sequence ID" value="WOF16668.1"/>
    <property type="molecule type" value="Genomic_DNA"/>
</dbReference>
<dbReference type="SMART" id="SM00091">
    <property type="entry name" value="PAS"/>
    <property type="match status" value="2"/>
</dbReference>
<evidence type="ECO:0000313" key="10">
    <source>
        <dbReference type="Proteomes" id="UP001301797"/>
    </source>
</evidence>
<keyword evidence="10" id="KW-1185">Reference proteome</keyword>
<dbReference type="InterPro" id="IPR000700">
    <property type="entry name" value="PAS-assoc_C"/>
</dbReference>
<organism evidence="9 10">
    <name type="scientific">Methanochimaera problematica</name>
    <dbReference type="NCBI Taxonomy" id="2609417"/>
    <lineage>
        <taxon>Archaea</taxon>
        <taxon>Methanobacteriati</taxon>
        <taxon>Methanobacteriota</taxon>
        <taxon>Stenosarchaea group</taxon>
        <taxon>Methanomicrobia</taxon>
        <taxon>Methanomicrobiales</taxon>
        <taxon>Methanomicrobiaceae</taxon>
        <taxon>Methanochimaera</taxon>
    </lineage>
</organism>
<dbReference type="PANTHER" id="PTHR43304:SF1">
    <property type="entry name" value="PAC DOMAIN-CONTAINING PROTEIN"/>
    <property type="match status" value="1"/>
</dbReference>
<dbReference type="SUPFAM" id="SSF55785">
    <property type="entry name" value="PYP-like sensor domain (PAS domain)"/>
    <property type="match status" value="2"/>
</dbReference>
<dbReference type="Pfam" id="PF02518">
    <property type="entry name" value="HATPase_c"/>
    <property type="match status" value="1"/>
</dbReference>
<dbReference type="InterPro" id="IPR013655">
    <property type="entry name" value="PAS_fold_3"/>
</dbReference>
<gene>
    <name evidence="9" type="ORF">F1737_08180</name>
</gene>
<dbReference type="RefSeq" id="WP_317136092.1">
    <property type="nucleotide sequence ID" value="NZ_CP043875.1"/>
</dbReference>
<keyword evidence="4" id="KW-0808">Transferase</keyword>
<dbReference type="Pfam" id="PF08447">
    <property type="entry name" value="PAS_3"/>
    <property type="match status" value="1"/>
</dbReference>
<dbReference type="Proteomes" id="UP001301797">
    <property type="component" value="Chromosome"/>
</dbReference>
<proteinExistence type="predicted"/>
<sequence length="663" mass="74495">MGGSVVSLKKYVPVVLFTGSDDPFFSSARNYLENIYGIYSDSAYCSPDIIADKTESVYDAIIFGYEKGGNYDPGFVKKIRQNGFFAPVILFSKSGGKDILNEAVKSGADFFIQGGCDEEGMYAQLYFSIKKSIEIETAKKEDSERFVFDESGDEVPVLKTVCKPELNRNNCLPESFTGMAEINEAEKSLKESEMLFTSVFKYVPIGMNLTNEEGRFISVNDEICRILGMSSEELIMKNFVDITHPDDMSADVELYNKLISGKINNYSLKKRYIHKDGSDVWVNISVFAIREGDKKPKYIVAMVENLTKQKIAEEKLFEREIKYSEIFNQSAQAIVIFDENGNIFESNDRIKQLFGTEYCDIINESGLFSDPNIPANIKMAIREGVALSSEIKYNFDLLKEVWGFTSEKKGTIDLDVRLIPISRNGKIICFILIINDISDIKNSQDALFRANNKLKILSGITRHDILNQITAIKLYNELILEQIKDNSKACQVLNKIDKCTDMIRAQINFTKNYENLGLESPSWQDLNNCVRQASLGVLAEGITFRNCCDDYLVFADPMLLLVFSNLFDNSIRHGVDINSIGVSFKESGDNGLIIFEDDGAGISDCIKEKIFLKGFGSNTGYGLFLIREILAINGFLIVETGTKGVGARFEITVPPGKWRLNKK</sequence>
<dbReference type="SMART" id="SM00086">
    <property type="entry name" value="PAC"/>
    <property type="match status" value="2"/>
</dbReference>
<dbReference type="InterPro" id="IPR035965">
    <property type="entry name" value="PAS-like_dom_sf"/>
</dbReference>
<dbReference type="Pfam" id="PF13188">
    <property type="entry name" value="PAS_8"/>
    <property type="match status" value="1"/>
</dbReference>
<dbReference type="PROSITE" id="PS50113">
    <property type="entry name" value="PAC"/>
    <property type="match status" value="1"/>
</dbReference>
<dbReference type="AlphaFoldDB" id="A0AA97FE94"/>
<dbReference type="PANTHER" id="PTHR43304">
    <property type="entry name" value="PHYTOCHROME-LIKE PROTEIN CPH1"/>
    <property type="match status" value="1"/>
</dbReference>
<dbReference type="Gene3D" id="3.30.565.10">
    <property type="entry name" value="Histidine kinase-like ATPase, C-terminal domain"/>
    <property type="match status" value="1"/>
</dbReference>
<feature type="domain" description="PAS" evidence="7">
    <location>
        <begin position="192"/>
        <end position="262"/>
    </location>
</feature>
<dbReference type="GeneID" id="85230133"/>
<dbReference type="PROSITE" id="PS50112">
    <property type="entry name" value="PAS"/>
    <property type="match status" value="2"/>
</dbReference>